<dbReference type="PANTHER" id="PTHR48090:SF7">
    <property type="entry name" value="RFBJ PROTEIN"/>
    <property type="match status" value="1"/>
</dbReference>
<feature type="domain" description="Glycosyltransferase 2-like" evidence="1">
    <location>
        <begin position="8"/>
        <end position="151"/>
    </location>
</feature>
<dbReference type="PANTHER" id="PTHR48090">
    <property type="entry name" value="UNDECAPRENYL-PHOSPHATE 4-DEOXY-4-FORMAMIDO-L-ARABINOSE TRANSFERASE-RELATED"/>
    <property type="match status" value="1"/>
</dbReference>
<reference evidence="2" key="1">
    <citation type="journal article" date="2014" name="Front. Microbiol.">
        <title>High frequency of phylogenetically diverse reductive dehalogenase-homologous genes in deep subseafloor sedimentary metagenomes.</title>
        <authorList>
            <person name="Kawai M."/>
            <person name="Futagami T."/>
            <person name="Toyoda A."/>
            <person name="Takaki Y."/>
            <person name="Nishi S."/>
            <person name="Hori S."/>
            <person name="Arai W."/>
            <person name="Tsubouchi T."/>
            <person name="Morono Y."/>
            <person name="Uchiyama I."/>
            <person name="Ito T."/>
            <person name="Fujiyama A."/>
            <person name="Inagaki F."/>
            <person name="Takami H."/>
        </authorList>
    </citation>
    <scope>NUCLEOTIDE SEQUENCE</scope>
    <source>
        <strain evidence="2">Expedition CK06-06</strain>
    </source>
</reference>
<accession>X1HQT1</accession>
<dbReference type="AlphaFoldDB" id="X1HQT1"/>
<dbReference type="EMBL" id="BARU01028600">
    <property type="protein sequence ID" value="GAH72486.1"/>
    <property type="molecule type" value="Genomic_DNA"/>
</dbReference>
<gene>
    <name evidence="2" type="ORF">S03H2_45624</name>
</gene>
<dbReference type="InterPro" id="IPR050256">
    <property type="entry name" value="Glycosyltransferase_2"/>
</dbReference>
<comment type="caution">
    <text evidence="2">The sequence shown here is derived from an EMBL/GenBank/DDBJ whole genome shotgun (WGS) entry which is preliminary data.</text>
</comment>
<organism evidence="2">
    <name type="scientific">marine sediment metagenome</name>
    <dbReference type="NCBI Taxonomy" id="412755"/>
    <lineage>
        <taxon>unclassified sequences</taxon>
        <taxon>metagenomes</taxon>
        <taxon>ecological metagenomes</taxon>
    </lineage>
</organism>
<proteinExistence type="predicted"/>
<evidence type="ECO:0000313" key="2">
    <source>
        <dbReference type="EMBL" id="GAH72486.1"/>
    </source>
</evidence>
<dbReference type="CDD" id="cd04179">
    <property type="entry name" value="DPM_DPG-synthase_like"/>
    <property type="match status" value="1"/>
</dbReference>
<dbReference type="Gene3D" id="3.90.550.10">
    <property type="entry name" value="Spore Coat Polysaccharide Biosynthesis Protein SpsA, Chain A"/>
    <property type="match status" value="1"/>
</dbReference>
<dbReference type="Pfam" id="PF00535">
    <property type="entry name" value="Glycos_transf_2"/>
    <property type="match status" value="1"/>
</dbReference>
<evidence type="ECO:0000259" key="1">
    <source>
        <dbReference type="Pfam" id="PF00535"/>
    </source>
</evidence>
<sequence>ETFSSIPDYVDKIYAVNDCSTDKTYHIIQDIAEKDSRIVLINREVNGGVGAAIVDGFTKSLEDKIDISVVMAGDNQMDPAYLPDLLDPIVEERADFTKGNRLKKGYWKGMSKWRLFGNFLLTFLTKFASGYWHISDPQNGYVAVSSSALKNLMTFQLCEGYQFENDMMVKANVLNLRMASVLIPARYGNEKSKIRYGRFIMYTSPFLLKSFLWRLWKKYFQKGNSRLKVGILLDTDRSTKFDA</sequence>
<dbReference type="InterPro" id="IPR001173">
    <property type="entry name" value="Glyco_trans_2-like"/>
</dbReference>
<feature type="non-terminal residue" evidence="2">
    <location>
        <position position="1"/>
    </location>
</feature>
<dbReference type="SUPFAM" id="SSF53448">
    <property type="entry name" value="Nucleotide-diphospho-sugar transferases"/>
    <property type="match status" value="1"/>
</dbReference>
<protein>
    <recommendedName>
        <fullName evidence="1">Glycosyltransferase 2-like domain-containing protein</fullName>
    </recommendedName>
</protein>
<name>X1HQT1_9ZZZZ</name>
<dbReference type="InterPro" id="IPR029044">
    <property type="entry name" value="Nucleotide-diphossugar_trans"/>
</dbReference>